<feature type="domain" description="Bifunctional inhibitor/plant lipid transfer protein/seed storage helical" evidence="5">
    <location>
        <begin position="118"/>
        <end position="181"/>
    </location>
</feature>
<organism evidence="6 7">
    <name type="scientific">Zingiber officinale</name>
    <name type="common">Ginger</name>
    <name type="synonym">Amomum zingiber</name>
    <dbReference type="NCBI Taxonomy" id="94328"/>
    <lineage>
        <taxon>Eukaryota</taxon>
        <taxon>Viridiplantae</taxon>
        <taxon>Streptophyta</taxon>
        <taxon>Embryophyta</taxon>
        <taxon>Tracheophyta</taxon>
        <taxon>Spermatophyta</taxon>
        <taxon>Magnoliopsida</taxon>
        <taxon>Liliopsida</taxon>
        <taxon>Zingiberales</taxon>
        <taxon>Zingiberaceae</taxon>
        <taxon>Zingiber</taxon>
    </lineage>
</organism>
<dbReference type="InterPro" id="IPR016140">
    <property type="entry name" value="Bifunc_inhib/LTP/seed_store"/>
</dbReference>
<keyword evidence="2" id="KW-0813">Transport</keyword>
<accession>A0A8J5FZE3</accession>
<reference evidence="6 7" key="1">
    <citation type="submission" date="2020-08" db="EMBL/GenBank/DDBJ databases">
        <title>Plant Genome Project.</title>
        <authorList>
            <person name="Zhang R.-G."/>
        </authorList>
    </citation>
    <scope>NUCLEOTIDE SEQUENCE [LARGE SCALE GENOMIC DNA]</scope>
    <source>
        <tissue evidence="6">Rhizome</tissue>
    </source>
</reference>
<evidence type="ECO:0000256" key="1">
    <source>
        <dbReference type="ARBA" id="ARBA00009707"/>
    </source>
</evidence>
<feature type="region of interest" description="Disordered" evidence="4">
    <location>
        <begin position="46"/>
        <end position="66"/>
    </location>
</feature>
<dbReference type="EMBL" id="JACMSC010000011">
    <property type="protein sequence ID" value="KAG6498710.1"/>
    <property type="molecule type" value="Genomic_DNA"/>
</dbReference>
<name>A0A8J5FZE3_ZINOF</name>
<dbReference type="PANTHER" id="PTHR33214">
    <property type="entry name" value="BIFUNCTIONAL INHIBITOR/LIPID-TRANSFER PROTEIN/SEED STORAGE 2S ALBUMIN SUPERFAMILY PROTEIN"/>
    <property type="match status" value="1"/>
</dbReference>
<keyword evidence="7" id="KW-1185">Reference proteome</keyword>
<dbReference type="Proteomes" id="UP000734854">
    <property type="component" value="Unassembled WGS sequence"/>
</dbReference>
<comment type="caution">
    <text evidence="6">The sequence shown here is derived from an EMBL/GenBank/DDBJ whole genome shotgun (WGS) entry which is preliminary data.</text>
</comment>
<dbReference type="Pfam" id="PF00234">
    <property type="entry name" value="Tryp_alpha_amyl"/>
    <property type="match status" value="1"/>
</dbReference>
<dbReference type="AlphaFoldDB" id="A0A8J5FZE3"/>
<dbReference type="GO" id="GO:0006869">
    <property type="term" value="P:lipid transport"/>
    <property type="evidence" value="ECO:0007669"/>
    <property type="project" value="InterPro"/>
</dbReference>
<evidence type="ECO:0000313" key="7">
    <source>
        <dbReference type="Proteomes" id="UP000734854"/>
    </source>
</evidence>
<dbReference type="PANTHER" id="PTHR33214:SF84">
    <property type="entry name" value="BIFUNCTIONAL INHIBITOR_PLANT LIPID TRANSFER PROTEIN_SEED STORAGE HELICAL DOMAIN-CONTAINING PROTEIN"/>
    <property type="match status" value="1"/>
</dbReference>
<dbReference type="Gene3D" id="1.10.110.10">
    <property type="entry name" value="Plant lipid-transfer and hydrophobic proteins"/>
    <property type="match status" value="1"/>
</dbReference>
<evidence type="ECO:0000256" key="2">
    <source>
        <dbReference type="ARBA" id="ARBA00022448"/>
    </source>
</evidence>
<dbReference type="InterPro" id="IPR036312">
    <property type="entry name" value="Bifun_inhib/LTP/seed_sf"/>
</dbReference>
<sequence length="182" mass="19511">MLAILMADMKGHAIPVVGRTYSKETIIVKRDISGLVNIKLTKDSENDNRGTSNYNKEEGQGGQKSSPVQVRLVSLIHFTTYLPASIKMTTKPACVFLCSVAVLLLLIGAPTAVESVTCDPSQLFPCAGSIKGSSPPSSQCCAALRSQSPCFCQYMKDPKLAPFISRARQVAAICRVSLPSCK</sequence>
<comment type="similarity">
    <text evidence="1">Belongs to the plant LTP family. B11E subfamily.</text>
</comment>
<dbReference type="InterPro" id="IPR033872">
    <property type="entry name" value="nsLTP2"/>
</dbReference>
<dbReference type="GO" id="GO:0008289">
    <property type="term" value="F:lipid binding"/>
    <property type="evidence" value="ECO:0007669"/>
    <property type="project" value="UniProtKB-KW"/>
</dbReference>
<gene>
    <name evidence="6" type="ORF">ZIOFF_038432</name>
</gene>
<proteinExistence type="inferred from homology"/>
<dbReference type="CDD" id="cd01959">
    <property type="entry name" value="nsLTP2"/>
    <property type="match status" value="1"/>
</dbReference>
<evidence type="ECO:0000259" key="5">
    <source>
        <dbReference type="SMART" id="SM00499"/>
    </source>
</evidence>
<evidence type="ECO:0000313" key="6">
    <source>
        <dbReference type="EMBL" id="KAG6498710.1"/>
    </source>
</evidence>
<keyword evidence="3" id="KW-0446">Lipid-binding</keyword>
<evidence type="ECO:0000256" key="4">
    <source>
        <dbReference type="SAM" id="MobiDB-lite"/>
    </source>
</evidence>
<dbReference type="SUPFAM" id="SSF47699">
    <property type="entry name" value="Bifunctional inhibitor/lipid-transfer protein/seed storage 2S albumin"/>
    <property type="match status" value="1"/>
</dbReference>
<evidence type="ECO:0000256" key="3">
    <source>
        <dbReference type="ARBA" id="ARBA00023121"/>
    </source>
</evidence>
<protein>
    <recommendedName>
        <fullName evidence="5">Bifunctional inhibitor/plant lipid transfer protein/seed storage helical domain-containing protein</fullName>
    </recommendedName>
</protein>
<dbReference type="SMART" id="SM00499">
    <property type="entry name" value="AAI"/>
    <property type="match status" value="1"/>
</dbReference>